<dbReference type="PANTHER" id="PTHR45629:SF7">
    <property type="entry name" value="DNA EXCISION REPAIR PROTEIN ERCC-6-RELATED"/>
    <property type="match status" value="1"/>
</dbReference>
<dbReference type="CDD" id="cd18793">
    <property type="entry name" value="SF2_C_SNF"/>
    <property type="match status" value="1"/>
</dbReference>
<dbReference type="InterPro" id="IPR014001">
    <property type="entry name" value="Helicase_ATP-bd"/>
</dbReference>
<evidence type="ECO:0000259" key="6">
    <source>
        <dbReference type="PROSITE" id="PS51194"/>
    </source>
</evidence>
<evidence type="ECO:0000313" key="8">
    <source>
        <dbReference type="Proteomes" id="UP000757232"/>
    </source>
</evidence>
<dbReference type="SUPFAM" id="SSF52540">
    <property type="entry name" value="P-loop containing nucleoside triphosphate hydrolases"/>
    <property type="match status" value="2"/>
</dbReference>
<keyword evidence="8" id="KW-1185">Reference proteome</keyword>
<dbReference type="InterPro" id="IPR050496">
    <property type="entry name" value="SNF2_RAD54_helicase_repair"/>
</dbReference>
<name>A0A9Q5N2Q1_SANBA</name>
<dbReference type="AlphaFoldDB" id="A0A9Q5N2Q1"/>
<evidence type="ECO:0008006" key="9">
    <source>
        <dbReference type="Google" id="ProtNLM"/>
    </source>
</evidence>
<evidence type="ECO:0000313" key="7">
    <source>
        <dbReference type="EMBL" id="OCB86940.1"/>
    </source>
</evidence>
<dbReference type="Proteomes" id="UP000757232">
    <property type="component" value="Unassembled WGS sequence"/>
</dbReference>
<dbReference type="PANTHER" id="PTHR45629">
    <property type="entry name" value="SNF2/RAD54 FAMILY MEMBER"/>
    <property type="match status" value="1"/>
</dbReference>
<keyword evidence="1" id="KW-0547">Nucleotide-binding</keyword>
<dbReference type="CDD" id="cd18004">
    <property type="entry name" value="DEXHc_RAD54"/>
    <property type="match status" value="1"/>
</dbReference>
<dbReference type="GO" id="GO:0005524">
    <property type="term" value="F:ATP binding"/>
    <property type="evidence" value="ECO:0007669"/>
    <property type="project" value="InterPro"/>
</dbReference>
<dbReference type="Pfam" id="PF00271">
    <property type="entry name" value="Helicase_C"/>
    <property type="match status" value="1"/>
</dbReference>
<evidence type="ECO:0000256" key="4">
    <source>
        <dbReference type="SAM" id="MobiDB-lite"/>
    </source>
</evidence>
<accession>A0A9Q5N2Q1</accession>
<dbReference type="FunFam" id="3.40.50.10810:FF:000020">
    <property type="entry name" value="DNA repair and recombination protein RAD54B"/>
    <property type="match status" value="1"/>
</dbReference>
<evidence type="ECO:0000256" key="3">
    <source>
        <dbReference type="ARBA" id="ARBA00022840"/>
    </source>
</evidence>
<feature type="domain" description="Helicase ATP-binding" evidence="5">
    <location>
        <begin position="429"/>
        <end position="600"/>
    </location>
</feature>
<dbReference type="InterPro" id="IPR038718">
    <property type="entry name" value="SNF2-like_sf"/>
</dbReference>
<dbReference type="Gene3D" id="1.20.120.850">
    <property type="entry name" value="SWI2/SNF2 ATPases, N-terminal domain"/>
    <property type="match status" value="1"/>
</dbReference>
<dbReference type="GO" id="GO:0000724">
    <property type="term" value="P:double-strand break repair via homologous recombination"/>
    <property type="evidence" value="ECO:0007669"/>
    <property type="project" value="TreeGrafter"/>
</dbReference>
<evidence type="ECO:0000256" key="2">
    <source>
        <dbReference type="ARBA" id="ARBA00022801"/>
    </source>
</evidence>
<keyword evidence="2" id="KW-0378">Hydrolase</keyword>
<dbReference type="InterPro" id="IPR049730">
    <property type="entry name" value="SNF2/RAD54-like_C"/>
</dbReference>
<feature type="domain" description="Helicase C-terminal" evidence="6">
    <location>
        <begin position="759"/>
        <end position="927"/>
    </location>
</feature>
<dbReference type="GO" id="GO:0007131">
    <property type="term" value="P:reciprocal meiotic recombination"/>
    <property type="evidence" value="ECO:0007669"/>
    <property type="project" value="TreeGrafter"/>
</dbReference>
<dbReference type="PROSITE" id="PS51194">
    <property type="entry name" value="HELICASE_CTER"/>
    <property type="match status" value="1"/>
</dbReference>
<dbReference type="EMBL" id="LNZH02000198">
    <property type="protein sequence ID" value="OCB86940.1"/>
    <property type="molecule type" value="Genomic_DNA"/>
</dbReference>
<gene>
    <name evidence="7" type="ORF">A7U60_g6114</name>
</gene>
<dbReference type="GO" id="GO:0005634">
    <property type="term" value="C:nucleus"/>
    <property type="evidence" value="ECO:0007669"/>
    <property type="project" value="TreeGrafter"/>
</dbReference>
<organism evidence="7 8">
    <name type="scientific">Sanghuangporus baumii</name>
    <name type="common">Phellinus baumii</name>
    <dbReference type="NCBI Taxonomy" id="108892"/>
    <lineage>
        <taxon>Eukaryota</taxon>
        <taxon>Fungi</taxon>
        <taxon>Dikarya</taxon>
        <taxon>Basidiomycota</taxon>
        <taxon>Agaricomycotina</taxon>
        <taxon>Agaricomycetes</taxon>
        <taxon>Hymenochaetales</taxon>
        <taxon>Hymenochaetaceae</taxon>
        <taxon>Sanghuangporus</taxon>
    </lineage>
</organism>
<evidence type="ECO:0000256" key="1">
    <source>
        <dbReference type="ARBA" id="ARBA00022741"/>
    </source>
</evidence>
<protein>
    <recommendedName>
        <fullName evidence="9">DNA repair and recombination protein RAD54B</fullName>
    </recommendedName>
</protein>
<dbReference type="Gene3D" id="3.40.50.10810">
    <property type="entry name" value="Tandem AAA-ATPase domain"/>
    <property type="match status" value="1"/>
</dbReference>
<evidence type="ECO:0000259" key="5">
    <source>
        <dbReference type="PROSITE" id="PS51192"/>
    </source>
</evidence>
<keyword evidence="3" id="KW-0067">ATP-binding</keyword>
<comment type="caution">
    <text evidence="7">The sequence shown here is derived from an EMBL/GenBank/DDBJ whole genome shotgun (WGS) entry which is preliminary data.</text>
</comment>
<dbReference type="Gene3D" id="3.40.50.300">
    <property type="entry name" value="P-loop containing nucleotide triphosphate hydrolases"/>
    <property type="match status" value="1"/>
</dbReference>
<dbReference type="Pfam" id="PF00176">
    <property type="entry name" value="SNF2-rel_dom"/>
    <property type="match status" value="1"/>
</dbReference>
<dbReference type="OrthoDB" id="413460at2759"/>
<dbReference type="PROSITE" id="PS51192">
    <property type="entry name" value="HELICASE_ATP_BIND_1"/>
    <property type="match status" value="1"/>
</dbReference>
<dbReference type="InterPro" id="IPR001650">
    <property type="entry name" value="Helicase_C-like"/>
</dbReference>
<reference evidence="7" key="1">
    <citation type="submission" date="2016-06" db="EMBL/GenBank/DDBJ databases">
        <title>Draft Genome sequence of the fungus Inonotus baumii.</title>
        <authorList>
            <person name="Zhu H."/>
            <person name="Lin W."/>
        </authorList>
    </citation>
    <scope>NUCLEOTIDE SEQUENCE</scope>
    <source>
        <strain evidence="7">821</strain>
    </source>
</reference>
<dbReference type="SMART" id="SM00487">
    <property type="entry name" value="DEXDc"/>
    <property type="match status" value="1"/>
</dbReference>
<dbReference type="GO" id="GO:0015616">
    <property type="term" value="F:DNA translocase activity"/>
    <property type="evidence" value="ECO:0007669"/>
    <property type="project" value="TreeGrafter"/>
</dbReference>
<sequence>MPAFQNLAQTGRKRPYTLGSADTESRKRQITGLVITDVDGTSIANDATKAGEQHWIVQWRHPQSKKHKTWEGDGVLVLFGGKGVLYDMDGSVIAAGKPCPDGACVGTFLQLGSKEMEVDCSITKAEFTSGRIFGKGTVSLSNEETSALPIHESASSLKKKFTPLKPVCVNGRLPQPQYPVSRKEEIALEPVELIQSTADKTSICSAPWLHWSAHWRRPQGRKHKTWDGDSYIVLSGDKLTMVSDDGKLMGSTKWKGGPLREGTVLYISSKTVELENRVGPSDMPKIIGTMPPDRPDYDEGDDLETPCTDEVYSDITEHKISPLTYAEKENIKYQVDSLLPSNPGTNQKKFVAPANFYGTSAPTSKPMRPLHDPTAEGAVVMKEPTREHQKKFNSKGRLVVPVVIDPILSRHLRPHQKQGVKFMYECVMGLRKHEGQGCILADEMGMGKTLQTITLVWTLLKQNCYAGGIPAVGKTLIVCPVSLIVNWKKEFHKWLGKDRIGVFTGDKSKEAVKQFINSRIHHVLIIGYERLRSVISELSYCIPPIGLIICDEGHRLKSANNKTSKMFEVLKTPRRIILSGTPIQNDLSEFHAMVDFCNPGLLDDYPTFRKVFENPILKSRAPGCSTKELEIGKARQAHLQAIAKSFVLRRDAGILSSYLPPKHEYVVFVTPSPLQRTMFTKILQPDTLSSLLRGSMARSLAMIQLLTKLSTTPILLRATLEKRANSTDEDTQGSLDEAMKLIPGTARPQDVELSGKLQALSKLLAYLRRETEEKCILVSHYTSTLNVVEEICKERKYTFLRLDGQTPAAKRQEYVDRFNKAPQSGAFIFLLSAKAGGVGLNLIGASRLCLIDSDWNPSHDLQSMARIHRDGQKRPVFIYRFLTAGTIDEKIYQRQVTKLGLSDSLMGKGASGGESSKSDSFTHEELRDLFTFHHRTSCHTHELIGCPCVNVRDSGIDENGLILDEALSEVGSEEFDAKARPQELGFRKASLHDPEEFEKKDKAFIRKKKAELASLGEWKHINCLDHLAKGKIIDEALQNVAYIPYGSALTPDQVDVAAHSLPDDVPGGSICFLFERSSEKS</sequence>
<dbReference type="GO" id="GO:0016787">
    <property type="term" value="F:hydrolase activity"/>
    <property type="evidence" value="ECO:0007669"/>
    <property type="project" value="UniProtKB-KW"/>
</dbReference>
<dbReference type="SMART" id="SM00490">
    <property type="entry name" value="HELICc"/>
    <property type="match status" value="1"/>
</dbReference>
<proteinExistence type="predicted"/>
<dbReference type="InterPro" id="IPR000330">
    <property type="entry name" value="SNF2_N"/>
</dbReference>
<feature type="region of interest" description="Disordered" evidence="4">
    <location>
        <begin position="1"/>
        <end position="24"/>
    </location>
</feature>
<dbReference type="InterPro" id="IPR027417">
    <property type="entry name" value="P-loop_NTPase"/>
</dbReference>